<dbReference type="Gene3D" id="3.10.490.20">
    <property type="match status" value="1"/>
</dbReference>
<evidence type="ECO:0000313" key="17">
    <source>
        <dbReference type="Proteomes" id="UP000190648"/>
    </source>
</evidence>
<dbReference type="Gene3D" id="6.10.140.1060">
    <property type="match status" value="1"/>
</dbReference>
<keyword evidence="5" id="KW-0677">Repeat</keyword>
<feature type="coiled-coil region" evidence="14">
    <location>
        <begin position="1925"/>
        <end position="1959"/>
    </location>
</feature>
<dbReference type="FunFam" id="1.20.920.20:FF:000004">
    <property type="entry name" value="Dynein axonemal heavy chain 5"/>
    <property type="match status" value="1"/>
</dbReference>
<evidence type="ECO:0000256" key="7">
    <source>
        <dbReference type="ARBA" id="ARBA00022840"/>
    </source>
</evidence>
<dbReference type="Gene3D" id="1.20.920.20">
    <property type="match status" value="1"/>
</dbReference>
<dbReference type="Pfam" id="PF08393">
    <property type="entry name" value="DHC_N2"/>
    <property type="match status" value="1"/>
</dbReference>
<dbReference type="FunFam" id="1.10.8.1220:FF:000001">
    <property type="entry name" value="Dynein axonemal heavy chain 5"/>
    <property type="match status" value="1"/>
</dbReference>
<accession>A0A1V4JJS5</accession>
<evidence type="ECO:0000256" key="11">
    <source>
        <dbReference type="ARBA" id="ARBA00023175"/>
    </source>
</evidence>
<dbReference type="GO" id="GO:0045505">
    <property type="term" value="F:dynein intermediate chain binding"/>
    <property type="evidence" value="ECO:0007669"/>
    <property type="project" value="InterPro"/>
</dbReference>
<comment type="caution">
    <text evidence="16">The sequence shown here is derived from an EMBL/GenBank/DDBJ whole genome shotgun (WGS) entry which is preliminary data.</text>
</comment>
<dbReference type="SMART" id="SM00382">
    <property type="entry name" value="AAA"/>
    <property type="match status" value="3"/>
</dbReference>
<evidence type="ECO:0000256" key="12">
    <source>
        <dbReference type="ARBA" id="ARBA00023212"/>
    </source>
</evidence>
<evidence type="ECO:0000256" key="6">
    <source>
        <dbReference type="ARBA" id="ARBA00022741"/>
    </source>
</evidence>
<evidence type="ECO:0000256" key="9">
    <source>
        <dbReference type="ARBA" id="ARBA00023054"/>
    </source>
</evidence>
<dbReference type="GO" id="GO:0051959">
    <property type="term" value="F:dynein light intermediate chain binding"/>
    <property type="evidence" value="ECO:0007669"/>
    <property type="project" value="InterPro"/>
</dbReference>
<reference evidence="16 17" key="1">
    <citation type="submission" date="2016-02" db="EMBL/GenBank/DDBJ databases">
        <title>Band-tailed pigeon sequencing and assembly.</title>
        <authorList>
            <person name="Soares A.E."/>
            <person name="Novak B.J."/>
            <person name="Rice E.S."/>
            <person name="O'Connell B."/>
            <person name="Chang D."/>
            <person name="Weber S."/>
            <person name="Shapiro B."/>
        </authorList>
    </citation>
    <scope>NUCLEOTIDE SEQUENCE [LARGE SCALE GENOMIC DNA]</scope>
    <source>
        <strain evidence="16">BTP2013</strain>
        <tissue evidence="16">Blood</tissue>
    </source>
</reference>
<dbReference type="Pfam" id="PF12774">
    <property type="entry name" value="AAA_6"/>
    <property type="match status" value="1"/>
</dbReference>
<dbReference type="Pfam" id="PF18199">
    <property type="entry name" value="Dynein_C"/>
    <property type="match status" value="1"/>
</dbReference>
<keyword evidence="8" id="KW-0243">Dynein</keyword>
<keyword evidence="9 14" id="KW-0175">Coiled coil</keyword>
<proteinExistence type="inferred from homology"/>
<dbReference type="InterPro" id="IPR027417">
    <property type="entry name" value="P-loop_NTPase"/>
</dbReference>
<evidence type="ECO:0000256" key="3">
    <source>
        <dbReference type="ARBA" id="ARBA00022490"/>
    </source>
</evidence>
<dbReference type="FunFam" id="3.40.50.300:FF:000044">
    <property type="entry name" value="Dynein heavy chain 5, axonemal"/>
    <property type="match status" value="1"/>
</dbReference>
<dbReference type="Gene3D" id="1.10.472.130">
    <property type="match status" value="1"/>
</dbReference>
<dbReference type="Pfam" id="PF12775">
    <property type="entry name" value="AAA_7"/>
    <property type="match status" value="1"/>
</dbReference>
<dbReference type="Gene3D" id="3.40.50.300">
    <property type="entry name" value="P-loop containing nucleotide triphosphate hydrolases"/>
    <property type="match status" value="4"/>
</dbReference>
<evidence type="ECO:0000256" key="14">
    <source>
        <dbReference type="SAM" id="Coils"/>
    </source>
</evidence>
<dbReference type="InterPro" id="IPR043157">
    <property type="entry name" value="Dynein_AAA1S"/>
</dbReference>
<feature type="domain" description="AAA+ ATPase" evidence="15">
    <location>
        <begin position="631"/>
        <end position="795"/>
    </location>
</feature>
<keyword evidence="7" id="KW-0067">ATP-binding</keyword>
<dbReference type="Gene3D" id="1.20.1270.280">
    <property type="match status" value="1"/>
</dbReference>
<keyword evidence="13" id="KW-0966">Cell projection</keyword>
<dbReference type="FunFam" id="1.10.8.710:FF:000003">
    <property type="entry name" value="Dynein axonemal heavy chain 5"/>
    <property type="match status" value="1"/>
</dbReference>
<evidence type="ECO:0000256" key="1">
    <source>
        <dbReference type="ARBA" id="ARBA00004430"/>
    </source>
</evidence>
<dbReference type="FunFam" id="1.10.8.720:FF:000004">
    <property type="entry name" value="Dynein heavy chain 5, axonemal"/>
    <property type="match status" value="1"/>
</dbReference>
<dbReference type="OrthoDB" id="447173at2759"/>
<dbReference type="InterPro" id="IPR035699">
    <property type="entry name" value="AAA_6"/>
</dbReference>
<evidence type="ECO:0000256" key="10">
    <source>
        <dbReference type="ARBA" id="ARBA00023069"/>
    </source>
</evidence>
<evidence type="ECO:0000313" key="16">
    <source>
        <dbReference type="EMBL" id="OPJ72429.1"/>
    </source>
</evidence>
<dbReference type="Gene3D" id="1.10.8.1220">
    <property type="match status" value="1"/>
</dbReference>
<organism evidence="16 17">
    <name type="scientific">Patagioenas fasciata monilis</name>
    <dbReference type="NCBI Taxonomy" id="372326"/>
    <lineage>
        <taxon>Eukaryota</taxon>
        <taxon>Metazoa</taxon>
        <taxon>Chordata</taxon>
        <taxon>Craniata</taxon>
        <taxon>Vertebrata</taxon>
        <taxon>Euteleostomi</taxon>
        <taxon>Archelosauria</taxon>
        <taxon>Archosauria</taxon>
        <taxon>Dinosauria</taxon>
        <taxon>Saurischia</taxon>
        <taxon>Theropoda</taxon>
        <taxon>Coelurosauria</taxon>
        <taxon>Aves</taxon>
        <taxon>Neognathae</taxon>
        <taxon>Neoaves</taxon>
        <taxon>Columbimorphae</taxon>
        <taxon>Columbiformes</taxon>
        <taxon>Columbidae</taxon>
        <taxon>Patagioenas</taxon>
    </lineage>
</organism>
<name>A0A1V4JJS5_PATFA</name>
<sequence>MVPSIPPQEASNRLQIFQANFDELWRKFITYSSGEQLFGLPVTDYAVLQKIRKELGFLQKLYGLYDTVINNINGYYEILWTDVDIEKINAELLEFQNRYNAPFKKDIQSWVSKLSNSTEIIEEWLIVQNLWVYLEAVFVGGDIAKQLPQLDTPVIAKGPVELWLQDLLRVQQMSLHGIIRAAYYQISDPGYNLLDFLNQFPAQVGLLGIQMLWTHDSEEALQNAKEDRKIMQATNGRFLEILNMLISQTTHDLSKFERVKFETLITIHVHQRDIFDDLVKMHIKSPTDFEWLKQSRFYFNEDLDQVIVSITDVDFVYQNEFLGCTDRLVITPLTDRCYITLAQALGMNMGGAPAGPAGTGKTETTKDMGKALGKYVVVFNCSDQMDFRGLGRIFKGLAQSGSWGCFDEFNRIELPVLSVAAQQIYIVLTARKEKKKQFIFSDGDTVDLNPEFGIFLTMNPGYAGRQELPENLKIQFRTVAMMVPDRQIIIRVKLASYGFIDNVVLSQKFFVLYKLCEEQLTKQVHYDFGLRNILSVLRTLGTQKRARPDEGEMSIVMRGLRDMNLSKLIDEDEPLFLSLINDLFPGLQLDSSTYAELQAAVANQVEEAGLVNHPPWNLKLVQLYETSLVRHGLMTLGPSGSGKTTVITILMRALTQCGQPHREMRMNPKAITAPQMFGKLDAATNDWTDGIFSTLWRKTLKTKKGENVFLILDGPVDAIWIENLNSVLDDNKTLTLANGDRIPMSPSCKLLFEVHNIENASPATVSRMGALLELDSRDKLEAFIRDHDNKLDLPEMSPGSTETMYEFYVTDHGEWEHWSKRVQEYVYPTDHVPDYASILVPNVDNTRTQFLINTIAKQQKAVLLIGEQGTAKTVMIKGYMKKYDPEEHLSKSLNFSSATEPFMFQRTIESYVDKRVGSTYGPPGGRKMTVFVDDINMPFINEWGDQITNEIVRQMMEMKGMYSLDKPGDFTTIVDVQLIGAMIHPGGGRNDIPQRLKRQFSVFNCTLPSNASIDKIFGIIGCGYFQSCRNFNPEVCDMVEKLVTTGRILWQWTKAKMLPTPSKFHYIFNLRDLSRIWQGMLTIKAEECDSGTALLTLFKHECTRVIADRFITPEDTAWFDKTITKAIEEYVGTGLTEVLQAEPYFVDFLREMPEPTGDEPEDFVFEAPKIYEEIPSFEFLCEKLQMYQGQYNECIRGSSLDLVFFKDAMTHIVKISRIIRTAAGNALLVGVGGSGKQSLSRLASFIAGYKIFQITLTRSYNVSNLSDDLKVLFRTAGFEGQGITFIFTDNEIKDESFLEYINNLLSSGEVGEKFRARSLKFPGLISGCTMDWFSRWPREALIAVASYFLSEFNMVCSATVKTQVVEAMGLFHDIVSESCENYFQRYRRRTYVTPKSYLSFVNGYKEVYAENLESINEQADRMKIGLSKLMEASESVAQLSQELAVKEKELAVASVKADKVLAEVTESAEAASKVKNEVQGVKDKAQKIVDEIDVEKVKAETKLEAAKPALEEAEAALNTIKPVDIATVRKLAKPPHLIMRIMDCCLLLFQKPLDPVTMDPEKPCCKPSWGESLKLMSGPFLQSLQQFPKDTINEETVELLQPYFNMEDYTLESAKKVCGNVAGLLSWTQAMAIFYGVNKEVLPLKANLAKQEGYLKTANAELAKAQEVLDEKQAELDKVQAKFDAAMKEKMDLLNDAETCRRKMQAASMLIDGLSGEKIRWTQQSKEFKAQIKRNLLLKDLWEAEMRAQKIPFTENLNLISMLVDPPTISEWNLQGLPGDDLSIQNGIIVTKATRYPLLVDPQTQGKSWIKKKEQDNELQVTTLNDKYFRTHLEDSLSLGRSLVIEDIGEELDPVLDNILEKNFIKSGTSFKVKVGDKEVEVLTSFRLYLTTKLPNPSFTPEINAKTSIIDFTVTLKGLENQLLRRVILTEKQELEAERVKLMEDVTFNKRKMKELEDNLLYKLSSVEGSLVDDESVIGVLQTTKQTAAEVAEKLSVAAETEVEINAAQEEYRPAATRGSILYFLITEMSLVNNMYQTSLAQFLKLFDQSMAKSKKSPVPQKRISNIIEYLTFETYSYSVRGLYENHKFLFTLLLTLKIDLEREHVKNREFQTFIRGGAALDLQACPPKPFRWILDTMWLNLVELSKLPQFTEILNQVTRNEKAWKNWFDKDAPEEAIIPDGYNDSLDTFRKLLLIRSWCPDRTLSQARKYIASSLDEKYTEPIAIKFTNEPPRGVRASLKRTFSRINQDLLDVSNMPMWKPLLYTVAFLHSTVQERRKFGPLGWNIPYEFNSADFKASVQFIQNHLDDCDIKKGISWNTVRYMIGEVQYGGRVTDDFDKRLLNCFARVWFNEKIFDSNFCFHTGYKIPVCKTLDQYFEYIQSLPAMDSPEVFGLHPNADITYQSNTAAEVLDTITNIQPKESAGGSGETRETIVYRLAEDMLEKLPPDYLPHEVKDRLYKMGHLNSMNIFLRQEIDRMQKVITIVRTTLNDLKLAIEGTIVMSENLRDALDNIYDARIPYAWKRISWDSSTLGFWFTDFLERNSQFSTWIFEGRPNVFWMTGFFNPQGFLTAMRQEATRAHKGWALDTVTVHNEVLKQNKEEITAPPSEGVYIYGLYLEGAGWDRRNSRLIESTPKILFVQLPVVHIFAVNTTGPKDPKLYVCPLYKKPGRTDLSYVTVIYLKTVAPPDHWILRGVALLCDIK</sequence>
<dbReference type="GO" id="GO:0007018">
    <property type="term" value="P:microtubule-based movement"/>
    <property type="evidence" value="ECO:0007669"/>
    <property type="project" value="InterPro"/>
</dbReference>
<evidence type="ECO:0000256" key="5">
    <source>
        <dbReference type="ARBA" id="ARBA00022737"/>
    </source>
</evidence>
<evidence type="ECO:0000256" key="13">
    <source>
        <dbReference type="ARBA" id="ARBA00023273"/>
    </source>
</evidence>
<dbReference type="SUPFAM" id="SSF52540">
    <property type="entry name" value="P-loop containing nucleoside triphosphate hydrolases"/>
    <property type="match status" value="4"/>
</dbReference>
<dbReference type="InterPro" id="IPR035706">
    <property type="entry name" value="AAA_9"/>
</dbReference>
<evidence type="ECO:0000256" key="2">
    <source>
        <dbReference type="ARBA" id="ARBA00008887"/>
    </source>
</evidence>
<dbReference type="PANTHER" id="PTHR46532">
    <property type="entry name" value="MALE FERTILITY FACTOR KL5"/>
    <property type="match status" value="1"/>
</dbReference>
<dbReference type="GO" id="GO:0005524">
    <property type="term" value="F:ATP binding"/>
    <property type="evidence" value="ECO:0007669"/>
    <property type="project" value="UniProtKB-KW"/>
</dbReference>
<evidence type="ECO:0000256" key="4">
    <source>
        <dbReference type="ARBA" id="ARBA00022701"/>
    </source>
</evidence>
<dbReference type="GO" id="GO:0005874">
    <property type="term" value="C:microtubule"/>
    <property type="evidence" value="ECO:0007669"/>
    <property type="project" value="UniProtKB-KW"/>
</dbReference>
<dbReference type="FunFam" id="1.20.920.30:FF:000004">
    <property type="entry name" value="Dynein axonemal heavy chain 5"/>
    <property type="match status" value="1"/>
</dbReference>
<dbReference type="Pfam" id="PF17857">
    <property type="entry name" value="AAA_lid_1"/>
    <property type="match status" value="1"/>
</dbReference>
<dbReference type="Pfam" id="PF17852">
    <property type="entry name" value="Dynein_AAA_lid"/>
    <property type="match status" value="1"/>
</dbReference>
<keyword evidence="17" id="KW-1185">Reference proteome</keyword>
<feature type="coiled-coil region" evidence="14">
    <location>
        <begin position="1429"/>
        <end position="1456"/>
    </location>
</feature>
<dbReference type="Gene3D" id="1.10.8.710">
    <property type="match status" value="1"/>
</dbReference>
<keyword evidence="4" id="KW-0493">Microtubule</keyword>
<dbReference type="EMBL" id="LSYS01007194">
    <property type="protein sequence ID" value="OPJ72429.1"/>
    <property type="molecule type" value="Genomic_DNA"/>
</dbReference>
<dbReference type="InterPro" id="IPR026983">
    <property type="entry name" value="DHC"/>
</dbReference>
<feature type="domain" description="AAA+ ATPase" evidence="15">
    <location>
        <begin position="858"/>
        <end position="1006"/>
    </location>
</feature>
<dbReference type="InterPro" id="IPR043160">
    <property type="entry name" value="Dynein_C_barrel"/>
</dbReference>
<protein>
    <recommendedName>
        <fullName evidence="15">AAA+ ATPase domain-containing protein</fullName>
    </recommendedName>
</protein>
<dbReference type="FunFam" id="1.20.58.1120:FF:000004">
    <property type="entry name" value="Dynein axonemal heavy chain 5"/>
    <property type="match status" value="1"/>
</dbReference>
<dbReference type="PANTHER" id="PTHR46532:SF11">
    <property type="entry name" value="DYNEIN AXONEMAL HEAVY CHAIN 12"/>
    <property type="match status" value="1"/>
</dbReference>
<comment type="similarity">
    <text evidence="2">Belongs to the dynein heavy chain family.</text>
</comment>
<dbReference type="InterPro" id="IPR041658">
    <property type="entry name" value="AAA_lid_11"/>
</dbReference>
<feature type="domain" description="AAA+ ATPase" evidence="15">
    <location>
        <begin position="350"/>
        <end position="494"/>
    </location>
</feature>
<dbReference type="Proteomes" id="UP000190648">
    <property type="component" value="Unassembled WGS sequence"/>
</dbReference>
<evidence type="ECO:0000259" key="15">
    <source>
        <dbReference type="SMART" id="SM00382"/>
    </source>
</evidence>
<comment type="subcellular location">
    <subcellularLocation>
        <location evidence="1">Cytoplasm</location>
        <location evidence="1">Cytoskeleton</location>
        <location evidence="1">Cilium axoneme</location>
    </subcellularLocation>
</comment>
<keyword evidence="3" id="KW-0963">Cytoplasm</keyword>
<dbReference type="InterPro" id="IPR041589">
    <property type="entry name" value="DNAH3_AAA_lid_1"/>
</dbReference>
<dbReference type="Gene3D" id="1.20.920.30">
    <property type="match status" value="1"/>
</dbReference>
<keyword evidence="12" id="KW-0206">Cytoskeleton</keyword>
<dbReference type="Gene3D" id="1.10.8.720">
    <property type="entry name" value="Region D6 of dynein motor"/>
    <property type="match status" value="1"/>
</dbReference>
<dbReference type="InterPro" id="IPR003593">
    <property type="entry name" value="AAA+_ATPase"/>
</dbReference>
<keyword evidence="10" id="KW-0969">Cilium</keyword>
<dbReference type="FunFam" id="3.40.50.300:FF:001221">
    <property type="entry name" value="Axonemal dynein heavy chain 8"/>
    <property type="match status" value="1"/>
</dbReference>
<dbReference type="InterPro" id="IPR041466">
    <property type="entry name" value="Dynein_AAA5_ext"/>
</dbReference>
<dbReference type="STRING" id="372326.A0A1V4JJS5"/>
<dbReference type="InterPro" id="IPR024317">
    <property type="entry name" value="Dynein_heavy_chain_D4_dom"/>
</dbReference>
<dbReference type="Gene3D" id="1.20.58.1120">
    <property type="match status" value="1"/>
</dbReference>
<dbReference type="FunFam" id="3.40.50.300:FF:000049">
    <property type="entry name" value="Dynein, axonemal, heavy chain 5"/>
    <property type="match status" value="1"/>
</dbReference>
<dbReference type="FunFam" id="1.20.1270.280:FF:000002">
    <property type="entry name" value="Dynein heavy chain 5, axonemal"/>
    <property type="match status" value="1"/>
</dbReference>
<dbReference type="InterPro" id="IPR013602">
    <property type="entry name" value="Dynein_heavy_linker"/>
</dbReference>
<dbReference type="InterPro" id="IPR024743">
    <property type="entry name" value="Dynein_HC_stalk"/>
</dbReference>
<dbReference type="Pfam" id="PF12780">
    <property type="entry name" value="AAA_8"/>
    <property type="match status" value="1"/>
</dbReference>
<gene>
    <name evidence="16" type="ORF">AV530_018850</name>
</gene>
<dbReference type="InterPro" id="IPR042222">
    <property type="entry name" value="Dynein_2_N"/>
</dbReference>
<feature type="coiled-coil region" evidence="14">
    <location>
        <begin position="1648"/>
        <end position="1696"/>
    </location>
</feature>
<keyword evidence="6" id="KW-0547">Nucleotide-binding</keyword>
<dbReference type="Pfam" id="PF18198">
    <property type="entry name" value="AAA_lid_11"/>
    <property type="match status" value="1"/>
</dbReference>
<dbReference type="GO" id="GO:0031514">
    <property type="term" value="C:motile cilium"/>
    <property type="evidence" value="ECO:0007669"/>
    <property type="project" value="UniProtKB-ARBA"/>
</dbReference>
<dbReference type="InterPro" id="IPR042219">
    <property type="entry name" value="AAA_lid_11_sf"/>
</dbReference>
<keyword evidence="11" id="KW-0505">Motor protein</keyword>
<dbReference type="GO" id="GO:0005858">
    <property type="term" value="C:axonemal dynein complex"/>
    <property type="evidence" value="ECO:0007669"/>
    <property type="project" value="TreeGrafter"/>
</dbReference>
<dbReference type="FunFam" id="3.40.50.300:FF:001080">
    <property type="entry name" value="Dynein, axonemal, heavy chain 5"/>
    <property type="match status" value="1"/>
</dbReference>
<dbReference type="InterPro" id="IPR041228">
    <property type="entry name" value="Dynein_C"/>
</dbReference>
<dbReference type="FunFam" id="3.10.490.20:FF:000003">
    <property type="entry name" value="Dynein heavy chain 5, axonemal"/>
    <property type="match status" value="1"/>
</dbReference>
<dbReference type="Pfam" id="PF12777">
    <property type="entry name" value="MT"/>
    <property type="match status" value="1"/>
</dbReference>
<evidence type="ECO:0000256" key="8">
    <source>
        <dbReference type="ARBA" id="ARBA00023017"/>
    </source>
</evidence>
<dbReference type="Gene3D" id="1.20.140.100">
    <property type="entry name" value="Dynein heavy chain, N-terminal domain 2"/>
    <property type="match status" value="1"/>
</dbReference>
<dbReference type="Pfam" id="PF12781">
    <property type="entry name" value="AAA_9"/>
    <property type="match status" value="1"/>
</dbReference>